<dbReference type="Gene3D" id="2.60.120.260">
    <property type="entry name" value="Galactose-binding domain-like"/>
    <property type="match status" value="1"/>
</dbReference>
<keyword evidence="2" id="KW-0645">Protease</keyword>
<evidence type="ECO:0000256" key="3">
    <source>
        <dbReference type="ARBA" id="ARBA00022801"/>
    </source>
</evidence>
<evidence type="ECO:0000256" key="4">
    <source>
        <dbReference type="ARBA" id="ARBA00022825"/>
    </source>
</evidence>
<dbReference type="PROSITE" id="PS51892">
    <property type="entry name" value="SUBTILASE"/>
    <property type="match status" value="1"/>
</dbReference>
<dbReference type="InterPro" id="IPR022398">
    <property type="entry name" value="Peptidase_S8_His-AS"/>
</dbReference>
<comment type="similarity">
    <text evidence="1 5">Belongs to the peptidase S8 family.</text>
</comment>
<dbReference type="AlphaFoldDB" id="A0A831RXY6"/>
<dbReference type="PANTHER" id="PTHR43806:SF11">
    <property type="entry name" value="CEREVISIN-RELATED"/>
    <property type="match status" value="1"/>
</dbReference>
<feature type="chain" id="PRO_5032595302" description="Peptidase S8/S53 domain-containing protein" evidence="6">
    <location>
        <begin position="36"/>
        <end position="516"/>
    </location>
</feature>
<reference evidence="8" key="1">
    <citation type="journal article" date="2020" name="mSystems">
        <title>Genome- and Community-Level Interaction Insights into Carbon Utilization and Element Cycling Functions of Hydrothermarchaeota in Hydrothermal Sediment.</title>
        <authorList>
            <person name="Zhou Z."/>
            <person name="Liu Y."/>
            <person name="Xu W."/>
            <person name="Pan J."/>
            <person name="Luo Z.H."/>
            <person name="Li M."/>
        </authorList>
    </citation>
    <scope>NUCLEOTIDE SEQUENCE [LARGE SCALE GENOMIC DNA]</scope>
    <source>
        <strain evidence="8">HyVt-458</strain>
    </source>
</reference>
<keyword evidence="6" id="KW-0732">Signal</keyword>
<keyword evidence="3" id="KW-0378">Hydrolase</keyword>
<dbReference type="InterPro" id="IPR000209">
    <property type="entry name" value="Peptidase_S8/S53_dom"/>
</dbReference>
<name>A0A831RXY6_9GAMM</name>
<dbReference type="Gene3D" id="3.40.50.200">
    <property type="entry name" value="Peptidase S8/S53 domain"/>
    <property type="match status" value="1"/>
</dbReference>
<dbReference type="SUPFAM" id="SSF52743">
    <property type="entry name" value="Subtilisin-like"/>
    <property type="match status" value="1"/>
</dbReference>
<dbReference type="InterPro" id="IPR050131">
    <property type="entry name" value="Peptidase_S8_subtilisin-like"/>
</dbReference>
<evidence type="ECO:0000256" key="2">
    <source>
        <dbReference type="ARBA" id="ARBA00022670"/>
    </source>
</evidence>
<keyword evidence="4" id="KW-0720">Serine protease</keyword>
<dbReference type="PROSITE" id="PS00136">
    <property type="entry name" value="SUBTILASE_ASP"/>
    <property type="match status" value="1"/>
</dbReference>
<organism evidence="8">
    <name type="scientific">Thiolapillus brandeum</name>
    <dbReference type="NCBI Taxonomy" id="1076588"/>
    <lineage>
        <taxon>Bacteria</taxon>
        <taxon>Pseudomonadati</taxon>
        <taxon>Pseudomonadota</taxon>
        <taxon>Gammaproteobacteria</taxon>
        <taxon>Chromatiales</taxon>
        <taxon>Sedimenticolaceae</taxon>
        <taxon>Thiolapillus</taxon>
    </lineage>
</organism>
<comment type="caution">
    <text evidence="5">Lacks conserved residue(s) required for the propagation of feature annotation.</text>
</comment>
<dbReference type="InterPro" id="IPR015500">
    <property type="entry name" value="Peptidase_S8_subtilisin-rel"/>
</dbReference>
<proteinExistence type="inferred from homology"/>
<dbReference type="GO" id="GO:0006508">
    <property type="term" value="P:proteolysis"/>
    <property type="evidence" value="ECO:0007669"/>
    <property type="project" value="UniProtKB-KW"/>
</dbReference>
<dbReference type="Pfam" id="PF00082">
    <property type="entry name" value="Peptidase_S8"/>
    <property type="match status" value="1"/>
</dbReference>
<dbReference type="PROSITE" id="PS00137">
    <property type="entry name" value="SUBTILASE_HIS"/>
    <property type="match status" value="1"/>
</dbReference>
<dbReference type="EMBL" id="DRLF01000435">
    <property type="protein sequence ID" value="HEC07696.1"/>
    <property type="molecule type" value="Genomic_DNA"/>
</dbReference>
<comment type="caution">
    <text evidence="8">The sequence shown here is derived from an EMBL/GenBank/DDBJ whole genome shotgun (WGS) entry which is preliminary data.</text>
</comment>
<dbReference type="GO" id="GO:0004252">
    <property type="term" value="F:serine-type endopeptidase activity"/>
    <property type="evidence" value="ECO:0007669"/>
    <property type="project" value="InterPro"/>
</dbReference>
<evidence type="ECO:0000313" key="8">
    <source>
        <dbReference type="EMBL" id="HEC07696.1"/>
    </source>
</evidence>
<dbReference type="Proteomes" id="UP000886339">
    <property type="component" value="Unassembled WGS sequence"/>
</dbReference>
<evidence type="ECO:0000259" key="7">
    <source>
        <dbReference type="Pfam" id="PF00082"/>
    </source>
</evidence>
<dbReference type="InterPro" id="IPR023827">
    <property type="entry name" value="Peptidase_S8_Asp-AS"/>
</dbReference>
<evidence type="ECO:0000256" key="1">
    <source>
        <dbReference type="ARBA" id="ARBA00011073"/>
    </source>
</evidence>
<feature type="non-terminal residue" evidence="8">
    <location>
        <position position="516"/>
    </location>
</feature>
<evidence type="ECO:0000256" key="6">
    <source>
        <dbReference type="SAM" id="SignalP"/>
    </source>
</evidence>
<evidence type="ECO:0000256" key="5">
    <source>
        <dbReference type="PROSITE-ProRule" id="PRU01240"/>
    </source>
</evidence>
<feature type="domain" description="Peptidase S8/S53" evidence="7">
    <location>
        <begin position="151"/>
        <end position="516"/>
    </location>
</feature>
<dbReference type="PRINTS" id="PR00723">
    <property type="entry name" value="SUBTILISIN"/>
</dbReference>
<dbReference type="PANTHER" id="PTHR43806">
    <property type="entry name" value="PEPTIDASE S8"/>
    <property type="match status" value="1"/>
</dbReference>
<feature type="signal peptide" evidence="6">
    <location>
        <begin position="1"/>
        <end position="35"/>
    </location>
</feature>
<sequence>MEIGAGNKRSRLRFGTRSTLLVVACLSLLFGAVYAGGAAGDGRDKMSEKLRARVEAGGTEMVDVIVRYKKHSAREKRLLTGDLDIRQKWIFDKLRMRAYRVPANKLEKLAKNKNVEFIAVDAPVKASSLAARQTARVPAYGSYGYVPVNPNLTVAVLDSGVSSTHADLHVAGQVNIVPLQGTCGVSYRDEFNGNGFDGNDGTAFWNGDWVEYDVAGRGPGYGNVTVNNGELFLDDRPNTGTRPSARRAADLSQVTAAEFSFDFRTGPGVEADEDRVAVDISSNGGASYSTLEIFDAYDGAASGSRSYDITPYISDNTVVRFRVYDLYGGPSEYFAVDNVQITAKTAAGACNLSDPFGHGTHVAGVIGGDGTLSNQAYTGVAPGATIYSVRVLDNEGNGLTSDVIAGLNWVLGNAAAYNIKIVNLSLGKGVDGSAAEDPLVQAAEALWDAGITVVTSAGNFGRDGNFTITSPGNSPKVITVGSITDNGTGNDFFDDYVSTYSSQGPTLGDHYLKPDL</sequence>
<dbReference type="InterPro" id="IPR036852">
    <property type="entry name" value="Peptidase_S8/S53_dom_sf"/>
</dbReference>
<gene>
    <name evidence="8" type="ORF">ENJ12_12635</name>
</gene>
<accession>A0A831RXY6</accession>
<protein>
    <recommendedName>
        <fullName evidence="7">Peptidase S8/S53 domain-containing protein</fullName>
    </recommendedName>
</protein>